<comment type="caution">
    <text evidence="6">The sequence shown here is derived from an EMBL/GenBank/DDBJ whole genome shotgun (WGS) entry which is preliminary data.</text>
</comment>
<dbReference type="PATRIC" id="fig|264450.4.peg.119"/>
<protein>
    <submittedName>
        <fullName evidence="6">Regulatory protein LysR</fullName>
    </submittedName>
</protein>
<organism evidence="6 7">
    <name type="scientific">Pseudomonas syringae pv. castaneae</name>
    <dbReference type="NCBI Taxonomy" id="264450"/>
    <lineage>
        <taxon>Bacteria</taxon>
        <taxon>Pseudomonadati</taxon>
        <taxon>Pseudomonadota</taxon>
        <taxon>Gammaproteobacteria</taxon>
        <taxon>Pseudomonadales</taxon>
        <taxon>Pseudomonadaceae</taxon>
        <taxon>Pseudomonas</taxon>
        <taxon>Pseudomonas syringae</taxon>
    </lineage>
</organism>
<evidence type="ECO:0000256" key="3">
    <source>
        <dbReference type="ARBA" id="ARBA00023125"/>
    </source>
</evidence>
<feature type="domain" description="HTH lysR-type" evidence="5">
    <location>
        <begin position="293"/>
        <end position="350"/>
    </location>
</feature>
<dbReference type="SUPFAM" id="SSF53850">
    <property type="entry name" value="Periplasmic binding protein-like II"/>
    <property type="match status" value="1"/>
</dbReference>
<dbReference type="PRINTS" id="PR00039">
    <property type="entry name" value="HTHLYSR"/>
</dbReference>
<keyword evidence="4" id="KW-0804">Transcription</keyword>
<evidence type="ECO:0000256" key="2">
    <source>
        <dbReference type="ARBA" id="ARBA00023015"/>
    </source>
</evidence>
<evidence type="ECO:0000256" key="4">
    <source>
        <dbReference type="ARBA" id="ARBA00023163"/>
    </source>
</evidence>
<reference evidence="6 7" key="1">
    <citation type="submission" date="2015-09" db="EMBL/GenBank/DDBJ databases">
        <title>Genome announcement of multiple Pseudomonas syringae strains.</title>
        <authorList>
            <person name="Thakur S."/>
            <person name="Wang P.W."/>
            <person name="Gong Y."/>
            <person name="Weir B.S."/>
            <person name="Guttman D.S."/>
        </authorList>
    </citation>
    <scope>NUCLEOTIDE SEQUENCE [LARGE SCALE GENOMIC DNA]</scope>
    <source>
        <strain evidence="6 7">ICMP9419</strain>
    </source>
</reference>
<name>A0A0P9MVT8_PSESX</name>
<dbReference type="CDD" id="cd08464">
    <property type="entry name" value="PBP2_DntR_like_2"/>
    <property type="match status" value="1"/>
</dbReference>
<dbReference type="Gene3D" id="3.40.190.10">
    <property type="entry name" value="Periplasmic binding protein-like II"/>
    <property type="match status" value="2"/>
</dbReference>
<dbReference type="EMBL" id="LJQD01000233">
    <property type="protein sequence ID" value="KPW96199.1"/>
    <property type="molecule type" value="Genomic_DNA"/>
</dbReference>
<evidence type="ECO:0000313" key="7">
    <source>
        <dbReference type="Proteomes" id="UP000050381"/>
    </source>
</evidence>
<sequence length="588" mass="64970">MFGFGRGDHPNAQRLAQLHERRTGTVAGVGDQHGLPGLDTRQVNIGKVRHQIRCVMHAGLDRRKHIRVASQCPTRQYDGFAIDRVLVGIGCRKAGDLVADLQIVDPVAQRSHHASHLITQASRQPGLGRREILSPENVVPADTDGLDAHLHLAGNRRRDRMLFELEHLGRAKLVKTDRAGHLEPRLVNLDATNFIRALPGTLSVAIDSRHACHRLCPVSCMSQPESVWKPRCAMAAIVRMSTRHCKPCGHSVALPLIFPAPDPHLLVLSHPAHVPTDKWPEIFRMNRNDLRRVDLNLLIVFETLMHERSVTRAAEKLFLGQPAISAALSRLRGLFDDPLFVRTGRSMEPTARATEIFGLLSPALDSISTAVSRASEFDPATSTSVFRIGLSDDVEFALLPTLLKRLRSEAPGIVLVVRRVNYILMPPLLASGEISVGVSYTQDLPANAKRKVLRRSKPQLLRADSIPGPLSLDDFCARPHALVSFAGDLSGFIDEHLEKIDRKRHVVLAVPQFNGLATLLTGTDIIATVPDYAAQVLTAAGGVRSEDLPIETRTFELHMAWRGAQDNDPGERWLRSRIQMFFGDPDSL</sequence>
<proteinExistence type="inferred from homology"/>
<dbReference type="InterPro" id="IPR036390">
    <property type="entry name" value="WH_DNA-bd_sf"/>
</dbReference>
<dbReference type="SUPFAM" id="SSF46785">
    <property type="entry name" value="Winged helix' DNA-binding domain"/>
    <property type="match status" value="1"/>
</dbReference>
<accession>A0A0P9MVT8</accession>
<evidence type="ECO:0000313" key="6">
    <source>
        <dbReference type="EMBL" id="KPW96199.1"/>
    </source>
</evidence>
<dbReference type="Proteomes" id="UP000050381">
    <property type="component" value="Unassembled WGS sequence"/>
</dbReference>
<evidence type="ECO:0000259" key="5">
    <source>
        <dbReference type="PROSITE" id="PS50931"/>
    </source>
</evidence>
<dbReference type="Gene3D" id="1.10.10.10">
    <property type="entry name" value="Winged helix-like DNA-binding domain superfamily/Winged helix DNA-binding domain"/>
    <property type="match status" value="1"/>
</dbReference>
<gene>
    <name evidence="6" type="ORF">ALO79_05579</name>
</gene>
<dbReference type="InterPro" id="IPR036388">
    <property type="entry name" value="WH-like_DNA-bd_sf"/>
</dbReference>
<evidence type="ECO:0000256" key="1">
    <source>
        <dbReference type="ARBA" id="ARBA00009437"/>
    </source>
</evidence>
<comment type="similarity">
    <text evidence="1">Belongs to the LysR transcriptional regulatory family.</text>
</comment>
<dbReference type="PANTHER" id="PTHR30118">
    <property type="entry name" value="HTH-TYPE TRANSCRIPTIONAL REGULATOR LEUO-RELATED"/>
    <property type="match status" value="1"/>
</dbReference>
<dbReference type="InterPro" id="IPR005119">
    <property type="entry name" value="LysR_subst-bd"/>
</dbReference>
<dbReference type="GO" id="GO:0003677">
    <property type="term" value="F:DNA binding"/>
    <property type="evidence" value="ECO:0007669"/>
    <property type="project" value="UniProtKB-KW"/>
</dbReference>
<dbReference type="InterPro" id="IPR000847">
    <property type="entry name" value="LysR_HTH_N"/>
</dbReference>
<dbReference type="Pfam" id="PF03466">
    <property type="entry name" value="LysR_substrate"/>
    <property type="match status" value="1"/>
</dbReference>
<dbReference type="InterPro" id="IPR050389">
    <property type="entry name" value="LysR-type_TF"/>
</dbReference>
<dbReference type="PANTHER" id="PTHR30118:SF15">
    <property type="entry name" value="TRANSCRIPTIONAL REGULATORY PROTEIN"/>
    <property type="match status" value="1"/>
</dbReference>
<dbReference type="PROSITE" id="PS50931">
    <property type="entry name" value="HTH_LYSR"/>
    <property type="match status" value="1"/>
</dbReference>
<dbReference type="GO" id="GO:0003700">
    <property type="term" value="F:DNA-binding transcription factor activity"/>
    <property type="evidence" value="ECO:0007669"/>
    <property type="project" value="InterPro"/>
</dbReference>
<dbReference type="Pfam" id="PF00126">
    <property type="entry name" value="HTH_1"/>
    <property type="match status" value="1"/>
</dbReference>
<keyword evidence="3" id="KW-0238">DNA-binding</keyword>
<keyword evidence="2" id="KW-0805">Transcription regulation</keyword>
<dbReference type="AlphaFoldDB" id="A0A0P9MVT8"/>